<dbReference type="CDD" id="cd06267">
    <property type="entry name" value="PBP1_LacI_sugar_binding-like"/>
    <property type="match status" value="1"/>
</dbReference>
<dbReference type="SUPFAM" id="SSF53822">
    <property type="entry name" value="Periplasmic binding protein-like I"/>
    <property type="match status" value="1"/>
</dbReference>
<dbReference type="PROSITE" id="PS50932">
    <property type="entry name" value="HTH_LACI_2"/>
    <property type="match status" value="1"/>
</dbReference>
<dbReference type="RefSeq" id="WP_222963199.1">
    <property type="nucleotide sequence ID" value="NZ_JAINZZ010000016.1"/>
</dbReference>
<dbReference type="Pfam" id="PF00356">
    <property type="entry name" value="LacI"/>
    <property type="match status" value="1"/>
</dbReference>
<evidence type="ECO:0000313" key="6">
    <source>
        <dbReference type="EMBL" id="MBY8879064.1"/>
    </source>
</evidence>
<dbReference type="Pfam" id="PF13377">
    <property type="entry name" value="Peripla_BP_3"/>
    <property type="match status" value="1"/>
</dbReference>
<organism evidence="6 7">
    <name type="scientific">Actinacidiphila acidipaludis</name>
    <dbReference type="NCBI Taxonomy" id="2873382"/>
    <lineage>
        <taxon>Bacteria</taxon>
        <taxon>Bacillati</taxon>
        <taxon>Actinomycetota</taxon>
        <taxon>Actinomycetes</taxon>
        <taxon>Kitasatosporales</taxon>
        <taxon>Streptomycetaceae</taxon>
        <taxon>Actinacidiphila</taxon>
    </lineage>
</organism>
<feature type="domain" description="HTH lacI-type" evidence="5">
    <location>
        <begin position="3"/>
        <end position="56"/>
    </location>
</feature>
<evidence type="ECO:0000313" key="7">
    <source>
        <dbReference type="Proteomes" id="UP000778578"/>
    </source>
</evidence>
<dbReference type="InterPro" id="IPR028082">
    <property type="entry name" value="Peripla_BP_I"/>
</dbReference>
<keyword evidence="2" id="KW-0805">Transcription regulation</keyword>
<gene>
    <name evidence="6" type="ORF">K7862_15670</name>
</gene>
<dbReference type="Gene3D" id="3.40.50.2300">
    <property type="match status" value="2"/>
</dbReference>
<proteinExistence type="predicted"/>
<evidence type="ECO:0000259" key="5">
    <source>
        <dbReference type="PROSITE" id="PS50932"/>
    </source>
</evidence>
<sequence>MASTIQDVAKAAGVSAATVSRVFNGGRVTAERAERVRRAAAELGFAPNRVARSLRTQRASVIGLLIPDIENPFFTAMARGVEDAAQQTNLSVVLCNTDEDVDKERRYLEVALAEQMAGVIVAAASRERTDLSLLEARGMPVVAVDRRPRGSNVDVVLVDNAHGSEDATAHMLARGYRRIACITGPQGASTSEERLAGYRTAIGDFLRAHPDRAGEYPVDPVTEWTRFADFKVEGGHKAMADLLARPERPDAVFVANNLMAVGALRALREAGLNAPEFGILSFGEVPWAPMVSPSLTTVQLPSYDLGWTAASLLQDRMSGKDRPLQTVVLRTALQVRDSTSGPGA</sequence>
<dbReference type="InterPro" id="IPR010982">
    <property type="entry name" value="Lambda_DNA-bd_dom_sf"/>
</dbReference>
<dbReference type="EMBL" id="JAINZZ010000016">
    <property type="protein sequence ID" value="MBY8879064.1"/>
    <property type="molecule type" value="Genomic_DNA"/>
</dbReference>
<dbReference type="SMART" id="SM00354">
    <property type="entry name" value="HTH_LACI"/>
    <property type="match status" value="1"/>
</dbReference>
<comment type="caution">
    <text evidence="6">The sequence shown here is derived from an EMBL/GenBank/DDBJ whole genome shotgun (WGS) entry which is preliminary data.</text>
</comment>
<evidence type="ECO:0000256" key="1">
    <source>
        <dbReference type="ARBA" id="ARBA00022491"/>
    </source>
</evidence>
<dbReference type="SUPFAM" id="SSF47413">
    <property type="entry name" value="lambda repressor-like DNA-binding domains"/>
    <property type="match status" value="1"/>
</dbReference>
<dbReference type="CDD" id="cd01392">
    <property type="entry name" value="HTH_LacI"/>
    <property type="match status" value="1"/>
</dbReference>
<evidence type="ECO:0000256" key="3">
    <source>
        <dbReference type="ARBA" id="ARBA00023125"/>
    </source>
</evidence>
<evidence type="ECO:0000256" key="2">
    <source>
        <dbReference type="ARBA" id="ARBA00023015"/>
    </source>
</evidence>
<dbReference type="PANTHER" id="PTHR30146">
    <property type="entry name" value="LACI-RELATED TRANSCRIPTIONAL REPRESSOR"/>
    <property type="match status" value="1"/>
</dbReference>
<name>A0ABS7Q8N1_9ACTN</name>
<reference evidence="6 7" key="1">
    <citation type="submission" date="2021-08" db="EMBL/GenBank/DDBJ databases">
        <title>WGS of actinomycetes from Thailand.</title>
        <authorList>
            <person name="Thawai C."/>
        </authorList>
    </citation>
    <scope>NUCLEOTIDE SEQUENCE [LARGE SCALE GENOMIC DNA]</scope>
    <source>
        <strain evidence="6 7">PLK6-54</strain>
    </source>
</reference>
<dbReference type="InterPro" id="IPR000843">
    <property type="entry name" value="HTH_LacI"/>
</dbReference>
<accession>A0ABS7Q8N1</accession>
<keyword evidence="1" id="KW-0678">Repressor</keyword>
<keyword evidence="3" id="KW-0238">DNA-binding</keyword>
<dbReference type="InterPro" id="IPR046335">
    <property type="entry name" value="LacI/GalR-like_sensor"/>
</dbReference>
<dbReference type="PRINTS" id="PR00036">
    <property type="entry name" value="HTHLACI"/>
</dbReference>
<keyword evidence="7" id="KW-1185">Reference proteome</keyword>
<keyword evidence="4" id="KW-0804">Transcription</keyword>
<protein>
    <submittedName>
        <fullName evidence="6">LacI family transcriptional regulator</fullName>
    </submittedName>
</protein>
<dbReference type="Gene3D" id="1.10.260.40">
    <property type="entry name" value="lambda repressor-like DNA-binding domains"/>
    <property type="match status" value="1"/>
</dbReference>
<evidence type="ECO:0000256" key="4">
    <source>
        <dbReference type="ARBA" id="ARBA00023163"/>
    </source>
</evidence>
<dbReference type="Proteomes" id="UP000778578">
    <property type="component" value="Unassembled WGS sequence"/>
</dbReference>
<dbReference type="PANTHER" id="PTHR30146:SF148">
    <property type="entry name" value="HTH-TYPE TRANSCRIPTIONAL REPRESSOR PURR-RELATED"/>
    <property type="match status" value="1"/>
</dbReference>